<gene>
    <name evidence="1" type="ORF">OMM_08009</name>
</gene>
<reference evidence="2" key="1">
    <citation type="submission" date="2012-11" db="EMBL/GenBank/DDBJ databases">
        <authorList>
            <person name="Lucero-Rivera Y.E."/>
            <person name="Tovar-Ramirez D."/>
        </authorList>
    </citation>
    <scope>NUCLEOTIDE SEQUENCE [LARGE SCALE GENOMIC DNA]</scope>
    <source>
        <strain evidence="2">Araruama</strain>
    </source>
</reference>
<evidence type="ECO:0000313" key="1">
    <source>
        <dbReference type="EMBL" id="ETR71600.1"/>
    </source>
</evidence>
<organism evidence="1 2">
    <name type="scientific">Candidatus Magnetoglobus multicellularis str. Araruama</name>
    <dbReference type="NCBI Taxonomy" id="890399"/>
    <lineage>
        <taxon>Bacteria</taxon>
        <taxon>Pseudomonadati</taxon>
        <taxon>Thermodesulfobacteriota</taxon>
        <taxon>Desulfobacteria</taxon>
        <taxon>Desulfobacterales</taxon>
        <taxon>Desulfobacteraceae</taxon>
        <taxon>Candidatus Magnetoglobus</taxon>
    </lineage>
</organism>
<name>A0A1V1P9V1_9BACT</name>
<proteinExistence type="predicted"/>
<sequence length="117" mass="13706">MNSKSSLKRVLKNREWEQFNQAHFERAIQAVHPVDLAPKGPMKTLLEKIELILSINCNKVSCFQNEQELKKLYASYLYQTKGWSGRPLKSIKDPINRVKKRLKMSLVHFFSPKPHID</sequence>
<dbReference type="EMBL" id="ATBP01000249">
    <property type="protein sequence ID" value="ETR71600.1"/>
    <property type="molecule type" value="Genomic_DNA"/>
</dbReference>
<evidence type="ECO:0000313" key="2">
    <source>
        <dbReference type="Proteomes" id="UP000189670"/>
    </source>
</evidence>
<dbReference type="AlphaFoldDB" id="A0A1V1P9V1"/>
<accession>A0A1V1P9V1</accession>
<comment type="caution">
    <text evidence="1">The sequence shown here is derived from an EMBL/GenBank/DDBJ whole genome shotgun (WGS) entry which is preliminary data.</text>
</comment>
<protein>
    <submittedName>
        <fullName evidence="1">Uncharacterized protein</fullName>
    </submittedName>
</protein>
<dbReference type="Proteomes" id="UP000189670">
    <property type="component" value="Unassembled WGS sequence"/>
</dbReference>